<dbReference type="STRING" id="29845.A0A1V6S2C4"/>
<keyword evidence="3" id="KW-1185">Reference proteome</keyword>
<keyword evidence="1" id="KW-0472">Membrane</keyword>
<keyword evidence="1" id="KW-0812">Transmembrane</keyword>
<organism evidence="2 3">
    <name type="scientific">Penicillium vulpinum</name>
    <dbReference type="NCBI Taxonomy" id="29845"/>
    <lineage>
        <taxon>Eukaryota</taxon>
        <taxon>Fungi</taxon>
        <taxon>Dikarya</taxon>
        <taxon>Ascomycota</taxon>
        <taxon>Pezizomycotina</taxon>
        <taxon>Eurotiomycetes</taxon>
        <taxon>Eurotiomycetidae</taxon>
        <taxon>Eurotiales</taxon>
        <taxon>Aspergillaceae</taxon>
        <taxon>Penicillium</taxon>
    </lineage>
</organism>
<evidence type="ECO:0000256" key="1">
    <source>
        <dbReference type="SAM" id="Phobius"/>
    </source>
</evidence>
<dbReference type="EMBL" id="MDYP01000011">
    <property type="protein sequence ID" value="OQE08018.1"/>
    <property type="molecule type" value="Genomic_DNA"/>
</dbReference>
<keyword evidence="1" id="KW-1133">Transmembrane helix</keyword>
<proteinExistence type="predicted"/>
<evidence type="ECO:0000313" key="2">
    <source>
        <dbReference type="EMBL" id="OQE08018.1"/>
    </source>
</evidence>
<evidence type="ECO:0000313" key="3">
    <source>
        <dbReference type="Proteomes" id="UP000191518"/>
    </source>
</evidence>
<protein>
    <submittedName>
        <fullName evidence="2">Uncharacterized protein</fullName>
    </submittedName>
</protein>
<comment type="caution">
    <text evidence="2">The sequence shown here is derived from an EMBL/GenBank/DDBJ whole genome shotgun (WGS) entry which is preliminary data.</text>
</comment>
<sequence>MGSFDTTFVFDRDHNDLLRHGSDYVHRSRLTTLFLAEHALRELTQREECLHRKVIALQKAMAFESDGKCEATQLENTNKELETVQAQQPVKEYALYLAERRLHAKFKAFYDSLRRDDKWFMREEMGYQNACKHNCPVCLAKCRDPDSWKGQLIAALFGLAALALVLGAVIWIVWYVERPAGPPEIPLGRVHRGVPQGEEGEECSMVEILGSRNKAAAGTDDEAFLVKGKKLSPPRLTVLCDDASAKPTGSEPSPYTQKTASETRVMFVAPQGLPLPLPHTPTEVDSDILSAVKKALKGSG</sequence>
<gene>
    <name evidence="2" type="ORF">PENVUL_c011G05367</name>
</gene>
<dbReference type="Proteomes" id="UP000191518">
    <property type="component" value="Unassembled WGS sequence"/>
</dbReference>
<feature type="transmembrane region" description="Helical" evidence="1">
    <location>
        <begin position="152"/>
        <end position="176"/>
    </location>
</feature>
<accession>A0A1V6S2C4</accession>
<dbReference type="AlphaFoldDB" id="A0A1V6S2C4"/>
<name>A0A1V6S2C4_9EURO</name>
<reference evidence="3" key="1">
    <citation type="journal article" date="2017" name="Nat. Microbiol.">
        <title>Global analysis of biosynthetic gene clusters reveals vast potential of secondary metabolite production in Penicillium species.</title>
        <authorList>
            <person name="Nielsen J.C."/>
            <person name="Grijseels S."/>
            <person name="Prigent S."/>
            <person name="Ji B."/>
            <person name="Dainat J."/>
            <person name="Nielsen K.F."/>
            <person name="Frisvad J.C."/>
            <person name="Workman M."/>
            <person name="Nielsen J."/>
        </authorList>
    </citation>
    <scope>NUCLEOTIDE SEQUENCE [LARGE SCALE GENOMIC DNA]</scope>
    <source>
        <strain evidence="3">IBT 29486</strain>
    </source>
</reference>